<sequence>MSCDTGGQERLIIEASIGQYHEDVRKTIDDNVKKVSSMTSMMKAFASSHMNASISSLAATRVFGLQATKTTIVLPEVRTDLQGKHHYNEVRTVLILTSYDQRNKWLRAMELLAYLFIGLERQILNIKSLEDEQCGYINVRPNDMIRNTII</sequence>
<reference evidence="1 2" key="1">
    <citation type="journal article" date="2016" name="Proc. Natl. Acad. Sci. U.S.A.">
        <title>Lipid metabolic changes in an early divergent fungus govern the establishment of a mutualistic symbiosis with endobacteria.</title>
        <authorList>
            <person name="Lastovetsky O.A."/>
            <person name="Gaspar M.L."/>
            <person name="Mondo S.J."/>
            <person name="LaButti K.M."/>
            <person name="Sandor L."/>
            <person name="Grigoriev I.V."/>
            <person name="Henry S.A."/>
            <person name="Pawlowska T.E."/>
        </authorList>
    </citation>
    <scope>NUCLEOTIDE SEQUENCE [LARGE SCALE GENOMIC DNA]</scope>
    <source>
        <strain evidence="1 2">ATCC 52813</strain>
    </source>
</reference>
<accession>A0A2G4SFV6</accession>
<evidence type="ECO:0000313" key="2">
    <source>
        <dbReference type="Proteomes" id="UP000242254"/>
    </source>
</evidence>
<organism evidence="1 2">
    <name type="scientific">Rhizopus microsporus ATCC 52813</name>
    <dbReference type="NCBI Taxonomy" id="1340429"/>
    <lineage>
        <taxon>Eukaryota</taxon>
        <taxon>Fungi</taxon>
        <taxon>Fungi incertae sedis</taxon>
        <taxon>Mucoromycota</taxon>
        <taxon>Mucoromycotina</taxon>
        <taxon>Mucoromycetes</taxon>
        <taxon>Mucorales</taxon>
        <taxon>Mucorineae</taxon>
        <taxon>Rhizopodaceae</taxon>
        <taxon>Rhizopus</taxon>
    </lineage>
</organism>
<dbReference type="EMBL" id="KZ303873">
    <property type="protein sequence ID" value="PHZ07655.1"/>
    <property type="molecule type" value="Genomic_DNA"/>
</dbReference>
<dbReference type="AlphaFoldDB" id="A0A2G4SFV6"/>
<dbReference type="RefSeq" id="XP_023461363.1">
    <property type="nucleotide sequence ID" value="XM_023609793.1"/>
</dbReference>
<evidence type="ECO:0000313" key="1">
    <source>
        <dbReference type="EMBL" id="PHZ07655.1"/>
    </source>
</evidence>
<dbReference type="GeneID" id="35440783"/>
<keyword evidence="2" id="KW-1185">Reference proteome</keyword>
<gene>
    <name evidence="1" type="ORF">RHIMIDRAFT_242477</name>
</gene>
<protein>
    <submittedName>
        <fullName evidence="1">Uncharacterized protein</fullName>
    </submittedName>
</protein>
<dbReference type="Proteomes" id="UP000242254">
    <property type="component" value="Unassembled WGS sequence"/>
</dbReference>
<name>A0A2G4SFV6_RHIZD</name>
<proteinExistence type="predicted"/>